<accession>A0A1R1IDN2</accession>
<keyword evidence="1" id="KW-0732">Signal</keyword>
<protein>
    <submittedName>
        <fullName evidence="2">Uncharacterized protein</fullName>
    </submittedName>
</protein>
<organism evidence="2 3">
    <name type="scientific">Azonexus hydrophilus</name>
    <dbReference type="NCBI Taxonomy" id="418702"/>
    <lineage>
        <taxon>Bacteria</taxon>
        <taxon>Pseudomonadati</taxon>
        <taxon>Pseudomonadota</taxon>
        <taxon>Betaproteobacteria</taxon>
        <taxon>Rhodocyclales</taxon>
        <taxon>Azonexaceae</taxon>
        <taxon>Azonexus</taxon>
    </lineage>
</organism>
<dbReference type="EMBL" id="MTHD01000001">
    <property type="protein sequence ID" value="OMG56857.1"/>
    <property type="molecule type" value="Genomic_DNA"/>
</dbReference>
<dbReference type="STRING" id="418702.BJN45_00075"/>
<gene>
    <name evidence="2" type="ORF">BJN45_00075</name>
</gene>
<dbReference type="Proteomes" id="UP000187526">
    <property type="component" value="Unassembled WGS sequence"/>
</dbReference>
<reference evidence="2 3" key="1">
    <citation type="submission" date="2016-10" db="EMBL/GenBank/DDBJ databases">
        <title>Alkaliphiles isolated from bioreactors.</title>
        <authorList>
            <person name="Salah Z."/>
            <person name="Rout S.P."/>
            <person name="Humphreys P.N."/>
        </authorList>
    </citation>
    <scope>NUCLEOTIDE SEQUENCE [LARGE SCALE GENOMIC DNA]</scope>
    <source>
        <strain evidence="2 3">ZS02</strain>
    </source>
</reference>
<comment type="caution">
    <text evidence="2">The sequence shown here is derived from an EMBL/GenBank/DDBJ whole genome shotgun (WGS) entry which is preliminary data.</text>
</comment>
<feature type="chain" id="PRO_5013091016" evidence="1">
    <location>
        <begin position="17"/>
        <end position="61"/>
    </location>
</feature>
<dbReference type="AlphaFoldDB" id="A0A1R1IDN2"/>
<name>A0A1R1IDN2_9RHOO</name>
<evidence type="ECO:0000313" key="3">
    <source>
        <dbReference type="Proteomes" id="UP000187526"/>
    </source>
</evidence>
<keyword evidence="3" id="KW-1185">Reference proteome</keyword>
<evidence type="ECO:0000256" key="1">
    <source>
        <dbReference type="SAM" id="SignalP"/>
    </source>
</evidence>
<proteinExistence type="predicted"/>
<dbReference type="OrthoDB" id="6089671at2"/>
<evidence type="ECO:0000313" key="2">
    <source>
        <dbReference type="EMBL" id="OMG56857.1"/>
    </source>
</evidence>
<sequence length="61" mass="6769">MLSLLLLCALTGTVNARPASWHWWASKIDGARICMQTPPGEGWTYSGGPYRDARCTLPARY</sequence>
<feature type="signal peptide" evidence="1">
    <location>
        <begin position="1"/>
        <end position="16"/>
    </location>
</feature>